<dbReference type="EMBL" id="JARKNE010000002">
    <property type="protein sequence ID" value="KAK5843472.1"/>
    <property type="molecule type" value="Genomic_DNA"/>
</dbReference>
<gene>
    <name evidence="1" type="ORF">PVK06_005929</name>
</gene>
<sequence>MNRIRGLQSDDGSVATNNIEMGNIARDYFVNLFEFCGTVNMDHILLEVPCCISKSMNQCLLATYTKEEIIEALNGMGPTKASGPVGFPVIFYQKYWNIIGKDTSNFCLGILNVDRLITDNVLLAYEVLNVWYSIEAKRYMGLPNMVRQRKKAAFQALKDRLKRDLWEPQLTEGVITSRSPGSTFSKSAL</sequence>
<keyword evidence="2" id="KW-1185">Reference proteome</keyword>
<evidence type="ECO:0000313" key="2">
    <source>
        <dbReference type="Proteomes" id="UP001358586"/>
    </source>
</evidence>
<evidence type="ECO:0000313" key="1">
    <source>
        <dbReference type="EMBL" id="KAK5843472.1"/>
    </source>
</evidence>
<proteinExistence type="predicted"/>
<evidence type="ECO:0008006" key="3">
    <source>
        <dbReference type="Google" id="ProtNLM"/>
    </source>
</evidence>
<name>A0ABR0QX64_GOSAR</name>
<comment type="caution">
    <text evidence="1">The sequence shown here is derived from an EMBL/GenBank/DDBJ whole genome shotgun (WGS) entry which is preliminary data.</text>
</comment>
<reference evidence="1 2" key="1">
    <citation type="submission" date="2023-03" db="EMBL/GenBank/DDBJ databases">
        <title>WGS of Gossypium arboreum.</title>
        <authorList>
            <person name="Yu D."/>
        </authorList>
    </citation>
    <scope>NUCLEOTIDE SEQUENCE [LARGE SCALE GENOMIC DNA]</scope>
    <source>
        <tissue evidence="1">Leaf</tissue>
    </source>
</reference>
<protein>
    <recommendedName>
        <fullName evidence="3">Reverse transcriptase</fullName>
    </recommendedName>
</protein>
<organism evidence="1 2">
    <name type="scientific">Gossypium arboreum</name>
    <name type="common">Tree cotton</name>
    <name type="synonym">Gossypium nanking</name>
    <dbReference type="NCBI Taxonomy" id="29729"/>
    <lineage>
        <taxon>Eukaryota</taxon>
        <taxon>Viridiplantae</taxon>
        <taxon>Streptophyta</taxon>
        <taxon>Embryophyta</taxon>
        <taxon>Tracheophyta</taxon>
        <taxon>Spermatophyta</taxon>
        <taxon>Magnoliopsida</taxon>
        <taxon>eudicotyledons</taxon>
        <taxon>Gunneridae</taxon>
        <taxon>Pentapetalae</taxon>
        <taxon>rosids</taxon>
        <taxon>malvids</taxon>
        <taxon>Malvales</taxon>
        <taxon>Malvaceae</taxon>
        <taxon>Malvoideae</taxon>
        <taxon>Gossypium</taxon>
    </lineage>
</organism>
<dbReference type="Proteomes" id="UP001358586">
    <property type="component" value="Chromosome 2"/>
</dbReference>
<accession>A0ABR0QX64</accession>